<feature type="region of interest" description="Disordered" evidence="9">
    <location>
        <begin position="213"/>
        <end position="237"/>
    </location>
</feature>
<sequence>MASQEKISVYNLADLKNTSDDAIPNYLNSLGFRQSHRLTDVRLGLGFSALALAAAAFAWDYKFGFDATKHLTAVAVAIYTLLNGALALWISHVERGTVYVGTSPGGEDVRISTSVDKNVPVYHVTVEITSKGGKKETLKIDRPFAEWFDEAGRFVAAPFQALFARGVPVIGKADPKRARAEEEGEKDTAAAAATAYTPEMLDVLAKATVASGVGSTSDAEATGATGVAKKGGKRRKA</sequence>
<dbReference type="GeneID" id="98122818"/>
<dbReference type="PANTHER" id="PTHR13085:SF0">
    <property type="entry name" value="SIGNAL PEPTIDASE COMPLEX SUBUNIT 2"/>
    <property type="match status" value="1"/>
</dbReference>
<protein>
    <recommendedName>
        <fullName evidence="3">Signal peptidase complex subunit 2</fullName>
    </recommendedName>
</protein>
<keyword evidence="7 10" id="KW-0472">Membrane</keyword>
<feature type="transmembrane region" description="Helical" evidence="10">
    <location>
        <begin position="71"/>
        <end position="90"/>
    </location>
</feature>
<evidence type="ECO:0000256" key="7">
    <source>
        <dbReference type="ARBA" id="ARBA00023136"/>
    </source>
</evidence>
<evidence type="ECO:0000256" key="10">
    <source>
        <dbReference type="SAM" id="Phobius"/>
    </source>
</evidence>
<accession>A0ABR4DJM6</accession>
<evidence type="ECO:0000256" key="4">
    <source>
        <dbReference type="ARBA" id="ARBA00022692"/>
    </source>
</evidence>
<evidence type="ECO:0000256" key="3">
    <source>
        <dbReference type="ARBA" id="ARBA00017057"/>
    </source>
</evidence>
<evidence type="ECO:0000256" key="5">
    <source>
        <dbReference type="ARBA" id="ARBA00022824"/>
    </source>
</evidence>
<evidence type="ECO:0000313" key="11">
    <source>
        <dbReference type="EMBL" id="KAL2269774.1"/>
    </source>
</evidence>
<keyword evidence="4 10" id="KW-0812">Transmembrane</keyword>
<feature type="transmembrane region" description="Helical" evidence="10">
    <location>
        <begin position="41"/>
        <end position="59"/>
    </location>
</feature>
<name>A0ABR4DJM6_9PEZI</name>
<dbReference type="PANTHER" id="PTHR13085">
    <property type="entry name" value="MICROSOMAL SIGNAL PEPTIDASE 25 KDA SUBUNIT"/>
    <property type="match status" value="1"/>
</dbReference>
<organism evidence="11 12">
    <name type="scientific">Remersonia thermophila</name>
    <dbReference type="NCBI Taxonomy" id="72144"/>
    <lineage>
        <taxon>Eukaryota</taxon>
        <taxon>Fungi</taxon>
        <taxon>Dikarya</taxon>
        <taxon>Ascomycota</taxon>
        <taxon>Pezizomycotina</taxon>
        <taxon>Sordariomycetes</taxon>
        <taxon>Sordariomycetidae</taxon>
        <taxon>Sordariales</taxon>
        <taxon>Sordariales incertae sedis</taxon>
        <taxon>Remersonia</taxon>
    </lineage>
</organism>
<comment type="caution">
    <text evidence="11">The sequence shown here is derived from an EMBL/GenBank/DDBJ whole genome shotgun (WGS) entry which is preliminary data.</text>
</comment>
<keyword evidence="12" id="KW-1185">Reference proteome</keyword>
<evidence type="ECO:0000256" key="9">
    <source>
        <dbReference type="SAM" id="MobiDB-lite"/>
    </source>
</evidence>
<comment type="subcellular location">
    <subcellularLocation>
        <location evidence="1">Endoplasmic reticulum membrane</location>
        <topology evidence="1">Multi-pass membrane protein</topology>
    </subcellularLocation>
</comment>
<evidence type="ECO:0000256" key="6">
    <source>
        <dbReference type="ARBA" id="ARBA00022989"/>
    </source>
</evidence>
<dbReference type="InterPro" id="IPR009582">
    <property type="entry name" value="Spc2/SPCS2"/>
</dbReference>
<dbReference type="Pfam" id="PF06703">
    <property type="entry name" value="SPC25"/>
    <property type="match status" value="1"/>
</dbReference>
<evidence type="ECO:0000256" key="1">
    <source>
        <dbReference type="ARBA" id="ARBA00004477"/>
    </source>
</evidence>
<evidence type="ECO:0000313" key="12">
    <source>
        <dbReference type="Proteomes" id="UP001600064"/>
    </source>
</evidence>
<proteinExistence type="inferred from homology"/>
<gene>
    <name evidence="11" type="ORF">VTJ83DRAFT_1958</name>
</gene>
<dbReference type="RefSeq" id="XP_070868498.1">
    <property type="nucleotide sequence ID" value="XM_071008174.1"/>
</dbReference>
<evidence type="ECO:0000256" key="2">
    <source>
        <dbReference type="ARBA" id="ARBA00007324"/>
    </source>
</evidence>
<comment type="function">
    <text evidence="8">Component of the signal peptidase complex (SPC) which catalyzes the cleavage of N-terminal signal sequences from nascent proteins as they are translocated into the lumen of the endoplasmic reticulum. Enhances the enzymatic activity of SPC and facilitates the interactions between different components of the translocation site.</text>
</comment>
<keyword evidence="6 10" id="KW-1133">Transmembrane helix</keyword>
<comment type="similarity">
    <text evidence="2">Belongs to the SPCS2 family.</text>
</comment>
<keyword evidence="5" id="KW-0256">Endoplasmic reticulum</keyword>
<dbReference type="EMBL" id="JAZGUE010000002">
    <property type="protein sequence ID" value="KAL2269774.1"/>
    <property type="molecule type" value="Genomic_DNA"/>
</dbReference>
<dbReference type="Proteomes" id="UP001600064">
    <property type="component" value="Unassembled WGS sequence"/>
</dbReference>
<evidence type="ECO:0000256" key="8">
    <source>
        <dbReference type="ARBA" id="ARBA00045608"/>
    </source>
</evidence>
<reference evidence="11 12" key="1">
    <citation type="journal article" date="2024" name="Commun. Biol.">
        <title>Comparative genomic analysis of thermophilic fungi reveals convergent evolutionary adaptations and gene losses.</title>
        <authorList>
            <person name="Steindorff A.S."/>
            <person name="Aguilar-Pontes M.V."/>
            <person name="Robinson A.J."/>
            <person name="Andreopoulos B."/>
            <person name="LaButti K."/>
            <person name="Kuo A."/>
            <person name="Mondo S."/>
            <person name="Riley R."/>
            <person name="Otillar R."/>
            <person name="Haridas S."/>
            <person name="Lipzen A."/>
            <person name="Grimwood J."/>
            <person name="Schmutz J."/>
            <person name="Clum A."/>
            <person name="Reid I.D."/>
            <person name="Moisan M.C."/>
            <person name="Butler G."/>
            <person name="Nguyen T.T.M."/>
            <person name="Dewar K."/>
            <person name="Conant G."/>
            <person name="Drula E."/>
            <person name="Henrissat B."/>
            <person name="Hansel C."/>
            <person name="Singer S."/>
            <person name="Hutchinson M.I."/>
            <person name="de Vries R.P."/>
            <person name="Natvig D.O."/>
            <person name="Powell A.J."/>
            <person name="Tsang A."/>
            <person name="Grigoriev I.V."/>
        </authorList>
    </citation>
    <scope>NUCLEOTIDE SEQUENCE [LARGE SCALE GENOMIC DNA]</scope>
    <source>
        <strain evidence="11 12">ATCC 22073</strain>
    </source>
</reference>